<keyword evidence="1" id="KW-0732">Signal</keyword>
<proteinExistence type="predicted"/>
<dbReference type="Proteomes" id="UP000273516">
    <property type="component" value="Unassembled WGS sequence"/>
</dbReference>
<organism evidence="2 3">
    <name type="scientific">Paracoccus alkanivorans</name>
    <dbReference type="NCBI Taxonomy" id="2116655"/>
    <lineage>
        <taxon>Bacteria</taxon>
        <taxon>Pseudomonadati</taxon>
        <taxon>Pseudomonadota</taxon>
        <taxon>Alphaproteobacteria</taxon>
        <taxon>Rhodobacterales</taxon>
        <taxon>Paracoccaceae</taxon>
        <taxon>Paracoccus</taxon>
    </lineage>
</organism>
<keyword evidence="3" id="KW-1185">Reference proteome</keyword>
<comment type="caution">
    <text evidence="2">The sequence shown here is derived from an EMBL/GenBank/DDBJ whole genome shotgun (WGS) entry which is preliminary data.</text>
</comment>
<protein>
    <submittedName>
        <fullName evidence="2">Uncharacterized protein</fullName>
    </submittedName>
</protein>
<dbReference type="AlphaFoldDB" id="A0A3M0M767"/>
<evidence type="ECO:0000313" key="3">
    <source>
        <dbReference type="Proteomes" id="UP000273516"/>
    </source>
</evidence>
<feature type="signal peptide" evidence="1">
    <location>
        <begin position="1"/>
        <end position="22"/>
    </location>
</feature>
<accession>A0A3M0M767</accession>
<gene>
    <name evidence="2" type="ORF">C9E81_15105</name>
</gene>
<evidence type="ECO:0000313" key="2">
    <source>
        <dbReference type="EMBL" id="RMC33642.1"/>
    </source>
</evidence>
<sequence>MYSTILAATAATLALAVPPATAFVASRFDMQNAAEAFAEHGVYRAAAYKCDGVATNPAADAKIDELWWSLKASAAPEAYALIASAEAGADSAVEQMLDRIPYNDPGFCAGLVAASNGWLVEVGR</sequence>
<name>A0A3M0M767_9RHOB</name>
<evidence type="ECO:0000256" key="1">
    <source>
        <dbReference type="SAM" id="SignalP"/>
    </source>
</evidence>
<reference evidence="2 3" key="1">
    <citation type="submission" date="2018-07" db="EMBL/GenBank/DDBJ databases">
        <authorList>
            <person name="Zhang Y."/>
            <person name="Wang L."/>
            <person name="Ma S."/>
        </authorList>
    </citation>
    <scope>NUCLEOTIDE SEQUENCE [LARGE SCALE GENOMIC DNA]</scope>
    <source>
        <strain evidence="2 3">4-2</strain>
    </source>
</reference>
<dbReference type="EMBL" id="QOKZ01000006">
    <property type="protein sequence ID" value="RMC33642.1"/>
    <property type="molecule type" value="Genomic_DNA"/>
</dbReference>
<feature type="chain" id="PRO_5018136321" evidence="1">
    <location>
        <begin position="23"/>
        <end position="124"/>
    </location>
</feature>